<reference evidence="4 5" key="1">
    <citation type="submission" date="2020-07" db="EMBL/GenBank/DDBJ databases">
        <title>Above-ground endophytic microbial communities from plants in different locations in the United States.</title>
        <authorList>
            <person name="Frank C."/>
        </authorList>
    </citation>
    <scope>NUCLEOTIDE SEQUENCE [LARGE SCALE GENOMIC DNA]</scope>
    <source>
        <strain evidence="4 5">WPL5_2</strain>
    </source>
</reference>
<accession>A0AAW3T4E3</accession>
<dbReference type="RefSeq" id="WP_182515239.1">
    <property type="nucleotide sequence ID" value="NZ_JACGXP010000001.1"/>
</dbReference>
<dbReference type="EMBL" id="JACGXP010000001">
    <property type="protein sequence ID" value="MBA8989575.1"/>
    <property type="molecule type" value="Genomic_DNA"/>
</dbReference>
<name>A0AAW3T4E3_9MICO</name>
<dbReference type="GO" id="GO:0005829">
    <property type="term" value="C:cytosol"/>
    <property type="evidence" value="ECO:0007669"/>
    <property type="project" value="TreeGrafter"/>
</dbReference>
<dbReference type="GO" id="GO:0006152">
    <property type="term" value="P:purine nucleoside catabolic process"/>
    <property type="evidence" value="ECO:0007669"/>
    <property type="project" value="TreeGrafter"/>
</dbReference>
<dbReference type="InterPro" id="IPR023186">
    <property type="entry name" value="IUNH"/>
</dbReference>
<keyword evidence="1 4" id="KW-0378">Hydrolase</keyword>
<organism evidence="4 5">
    <name type="scientific">Curtobacterium pusillum</name>
    <dbReference type="NCBI Taxonomy" id="69373"/>
    <lineage>
        <taxon>Bacteria</taxon>
        <taxon>Bacillati</taxon>
        <taxon>Actinomycetota</taxon>
        <taxon>Actinomycetes</taxon>
        <taxon>Micrococcales</taxon>
        <taxon>Microbacteriaceae</taxon>
        <taxon>Curtobacterium</taxon>
    </lineage>
</organism>
<evidence type="ECO:0000256" key="1">
    <source>
        <dbReference type="ARBA" id="ARBA00022801"/>
    </source>
</evidence>
<dbReference type="GO" id="GO:0008477">
    <property type="term" value="F:purine nucleosidase activity"/>
    <property type="evidence" value="ECO:0007669"/>
    <property type="project" value="UniProtKB-EC"/>
</dbReference>
<evidence type="ECO:0000256" key="2">
    <source>
        <dbReference type="ARBA" id="ARBA00023295"/>
    </source>
</evidence>
<dbReference type="EC" id="3.2.2.1" evidence="4"/>
<dbReference type="InterPro" id="IPR036452">
    <property type="entry name" value="Ribo_hydro-like"/>
</dbReference>
<dbReference type="Proteomes" id="UP000590225">
    <property type="component" value="Unassembled WGS sequence"/>
</dbReference>
<dbReference type="PANTHER" id="PTHR12304">
    <property type="entry name" value="INOSINE-URIDINE PREFERRING NUCLEOSIDE HYDROLASE"/>
    <property type="match status" value="1"/>
</dbReference>
<comment type="caution">
    <text evidence="4">The sequence shown here is derived from an EMBL/GenBank/DDBJ whole genome shotgun (WGS) entry which is preliminary data.</text>
</comment>
<evidence type="ECO:0000259" key="3">
    <source>
        <dbReference type="Pfam" id="PF01156"/>
    </source>
</evidence>
<protein>
    <submittedName>
        <fullName evidence="4">Purine nucleosidase</fullName>
        <ecNumber evidence="4">3.2.2.1</ecNumber>
    </submittedName>
</protein>
<keyword evidence="2 4" id="KW-0326">Glycosidase</keyword>
<dbReference type="SUPFAM" id="SSF53590">
    <property type="entry name" value="Nucleoside hydrolase"/>
    <property type="match status" value="1"/>
</dbReference>
<dbReference type="InterPro" id="IPR001910">
    <property type="entry name" value="Inosine/uridine_hydrolase_dom"/>
</dbReference>
<dbReference type="Gene3D" id="3.90.245.10">
    <property type="entry name" value="Ribonucleoside hydrolase-like"/>
    <property type="match status" value="1"/>
</dbReference>
<feature type="domain" description="Inosine/uridine-preferring nucleoside hydrolase" evidence="3">
    <location>
        <begin position="9"/>
        <end position="296"/>
    </location>
</feature>
<sequence>MTTPTVPLFLDCDTGVDDALALTYLLDVPHVDLVGIGTVSGNIDSATAAVNTTALLGMCGRTVPVAVGAHDPLGGAYGGGAPHVHGVNGVGGVDLPAGVAAAEDPAAELLVRLARDHADTARKLDVLAIGPLTNLAVALDLEPRLPELVGTLTIMGGAVWDAGNVSPTAEANIHNDAEAARRVLRAGFDLVLVPLDVTRQHRFDDADADRFIAAGDPLRVALGTMLSRYIDFYETVDHVRRAPLHDPLAAAIAAGEVEPTVRPTPLDVVVGGAEHGRTAPVADGPSVRVVVTADERAADVIRDRILAVAPNPAVRA</sequence>
<evidence type="ECO:0000313" key="4">
    <source>
        <dbReference type="EMBL" id="MBA8989575.1"/>
    </source>
</evidence>
<gene>
    <name evidence="4" type="ORF">FHW23_000807</name>
</gene>
<evidence type="ECO:0000313" key="5">
    <source>
        <dbReference type="Proteomes" id="UP000590225"/>
    </source>
</evidence>
<dbReference type="AlphaFoldDB" id="A0AAW3T4E3"/>
<dbReference type="PANTHER" id="PTHR12304:SF4">
    <property type="entry name" value="URIDINE NUCLEOSIDASE"/>
    <property type="match status" value="1"/>
</dbReference>
<dbReference type="Pfam" id="PF01156">
    <property type="entry name" value="IU_nuc_hydro"/>
    <property type="match status" value="1"/>
</dbReference>
<proteinExistence type="predicted"/>